<name>A0A2G5HI31_CERBT</name>
<feature type="region of interest" description="Disordered" evidence="8">
    <location>
        <begin position="514"/>
        <end position="534"/>
    </location>
</feature>
<evidence type="ECO:0000313" key="10">
    <source>
        <dbReference type="EMBL" id="PIA92211.1"/>
    </source>
</evidence>
<keyword evidence="4" id="KW-0645">Protease</keyword>
<dbReference type="Gene3D" id="3.90.70.10">
    <property type="entry name" value="Cysteine proteinases"/>
    <property type="match status" value="2"/>
</dbReference>
<feature type="compositionally biased region" description="Polar residues" evidence="8">
    <location>
        <begin position="797"/>
        <end position="807"/>
    </location>
</feature>
<feature type="compositionally biased region" description="Polar residues" evidence="8">
    <location>
        <begin position="514"/>
        <end position="531"/>
    </location>
</feature>
<feature type="domain" description="USP" evidence="9">
    <location>
        <begin position="127"/>
        <end position="573"/>
    </location>
</feature>
<comment type="similarity">
    <text evidence="2">Belongs to the peptidase C19 family.</text>
</comment>
<comment type="catalytic activity">
    <reaction evidence="1">
        <text>Thiol-dependent hydrolysis of ester, thioester, amide, peptide and isopeptide bonds formed by the C-terminal Gly of ubiquitin (a 76-residue protein attached to proteins as an intracellular targeting signal).</text>
        <dbReference type="EC" id="3.4.19.12"/>
    </reaction>
</comment>
<keyword evidence="5" id="KW-0833">Ubl conjugation pathway</keyword>
<feature type="compositionally biased region" description="Polar residues" evidence="8">
    <location>
        <begin position="298"/>
        <end position="308"/>
    </location>
</feature>
<dbReference type="Proteomes" id="UP000230605">
    <property type="component" value="Chromosome 7"/>
</dbReference>
<feature type="region of interest" description="Disordered" evidence="8">
    <location>
        <begin position="637"/>
        <end position="752"/>
    </location>
</feature>
<keyword evidence="13" id="KW-1185">Reference proteome</keyword>
<evidence type="ECO:0000259" key="9">
    <source>
        <dbReference type="PROSITE" id="PS50235"/>
    </source>
</evidence>
<feature type="compositionally biased region" description="Polar residues" evidence="8">
    <location>
        <begin position="30"/>
        <end position="40"/>
    </location>
</feature>
<feature type="compositionally biased region" description="Basic and acidic residues" evidence="8">
    <location>
        <begin position="663"/>
        <end position="676"/>
    </location>
</feature>
<dbReference type="EMBL" id="CP134190">
    <property type="protein sequence ID" value="WPB06577.1"/>
    <property type="molecule type" value="Genomic_DNA"/>
</dbReference>
<dbReference type="PANTHER" id="PTHR24006">
    <property type="entry name" value="UBIQUITIN CARBOXYL-TERMINAL HYDROLASE"/>
    <property type="match status" value="1"/>
</dbReference>
<dbReference type="GO" id="GO:0006508">
    <property type="term" value="P:proteolysis"/>
    <property type="evidence" value="ECO:0007669"/>
    <property type="project" value="UniProtKB-KW"/>
</dbReference>
<dbReference type="InterPro" id="IPR038765">
    <property type="entry name" value="Papain-like_cys_pep_sf"/>
</dbReference>
<feature type="region of interest" description="Disordered" evidence="8">
    <location>
        <begin position="1"/>
        <end position="42"/>
    </location>
</feature>
<dbReference type="GO" id="GO:0016579">
    <property type="term" value="P:protein deubiquitination"/>
    <property type="evidence" value="ECO:0007669"/>
    <property type="project" value="InterPro"/>
</dbReference>
<feature type="region of interest" description="Disordered" evidence="8">
    <location>
        <begin position="295"/>
        <end position="316"/>
    </location>
</feature>
<dbReference type="GO" id="GO:0005829">
    <property type="term" value="C:cytosol"/>
    <property type="evidence" value="ECO:0007669"/>
    <property type="project" value="TreeGrafter"/>
</dbReference>
<evidence type="ECO:0000256" key="2">
    <source>
        <dbReference type="ARBA" id="ARBA00009085"/>
    </source>
</evidence>
<keyword evidence="7" id="KW-0788">Thiol protease</keyword>
<feature type="compositionally biased region" description="Low complexity" evidence="8">
    <location>
        <begin position="774"/>
        <end position="786"/>
    </location>
</feature>
<dbReference type="PANTHER" id="PTHR24006:SF722">
    <property type="entry name" value="UBIQUITIN CARBOXYL-TERMINAL HYDROLASE 48"/>
    <property type="match status" value="1"/>
</dbReference>
<dbReference type="InterPro" id="IPR001394">
    <property type="entry name" value="Peptidase_C19_UCH"/>
</dbReference>
<dbReference type="GO" id="GO:0004843">
    <property type="term" value="F:cysteine-type deubiquitinase activity"/>
    <property type="evidence" value="ECO:0007669"/>
    <property type="project" value="UniProtKB-EC"/>
</dbReference>
<dbReference type="SUPFAM" id="SSF54001">
    <property type="entry name" value="Cysteine proteinases"/>
    <property type="match status" value="1"/>
</dbReference>
<feature type="region of interest" description="Disordered" evidence="8">
    <location>
        <begin position="765"/>
        <end position="840"/>
    </location>
</feature>
<dbReference type="InterPro" id="IPR028889">
    <property type="entry name" value="USP"/>
</dbReference>
<keyword evidence="6" id="KW-0378">Hydrolase</keyword>
<dbReference type="Proteomes" id="UP001302367">
    <property type="component" value="Chromosome 7"/>
</dbReference>
<dbReference type="PROSITE" id="PS50235">
    <property type="entry name" value="USP_3"/>
    <property type="match status" value="1"/>
</dbReference>
<accession>A0A2G5HI31</accession>
<proteinExistence type="inferred from homology"/>
<protein>
    <recommendedName>
        <fullName evidence="3">ubiquitinyl hydrolase 1</fullName>
        <ecNumber evidence="3">3.4.19.12</ecNumber>
    </recommendedName>
</protein>
<organism evidence="10 12">
    <name type="scientific">Cercospora beticola</name>
    <name type="common">Sugarbeet leaf spot fungus</name>
    <dbReference type="NCBI Taxonomy" id="122368"/>
    <lineage>
        <taxon>Eukaryota</taxon>
        <taxon>Fungi</taxon>
        <taxon>Dikarya</taxon>
        <taxon>Ascomycota</taxon>
        <taxon>Pezizomycotina</taxon>
        <taxon>Dothideomycetes</taxon>
        <taxon>Dothideomycetidae</taxon>
        <taxon>Mycosphaerellales</taxon>
        <taxon>Mycosphaerellaceae</taxon>
        <taxon>Cercospora</taxon>
    </lineage>
</organism>
<dbReference type="GO" id="GO:0005634">
    <property type="term" value="C:nucleus"/>
    <property type="evidence" value="ECO:0007669"/>
    <property type="project" value="UniProtKB-SubCell"/>
</dbReference>
<reference evidence="11 13" key="2">
    <citation type="submission" date="2023-09" db="EMBL/GenBank/DDBJ databases">
        <title>Complete-Gapless Cercospora beticola genome.</title>
        <authorList>
            <person name="Wyatt N.A."/>
            <person name="Spanner R.E."/>
            <person name="Bolton M.D."/>
        </authorList>
    </citation>
    <scope>NUCLEOTIDE SEQUENCE [LARGE SCALE GENOMIC DNA]</scope>
    <source>
        <strain evidence="11">Cb09-40</strain>
    </source>
</reference>
<evidence type="ECO:0000256" key="8">
    <source>
        <dbReference type="SAM" id="MobiDB-lite"/>
    </source>
</evidence>
<evidence type="ECO:0000256" key="3">
    <source>
        <dbReference type="ARBA" id="ARBA00012759"/>
    </source>
</evidence>
<evidence type="ECO:0000256" key="1">
    <source>
        <dbReference type="ARBA" id="ARBA00000707"/>
    </source>
</evidence>
<dbReference type="InterPro" id="IPR050164">
    <property type="entry name" value="Peptidase_C19"/>
</dbReference>
<dbReference type="OrthoDB" id="6287070at2759"/>
<evidence type="ECO:0000313" key="11">
    <source>
        <dbReference type="EMBL" id="WPB06577.1"/>
    </source>
</evidence>
<evidence type="ECO:0000256" key="5">
    <source>
        <dbReference type="ARBA" id="ARBA00022786"/>
    </source>
</evidence>
<evidence type="ECO:0000256" key="4">
    <source>
        <dbReference type="ARBA" id="ARBA00022670"/>
    </source>
</evidence>
<feature type="compositionally biased region" description="Basic residues" evidence="8">
    <location>
        <begin position="8"/>
        <end position="20"/>
    </location>
</feature>
<gene>
    <name evidence="10" type="ORF">CB0940_09136</name>
    <name evidence="11" type="ORF">RHO25_011234</name>
</gene>
<sequence length="859" mass="95287">MSDLKRFLSTRKRKDSRRASSHSPTKSRDIQPSTSTSSSRPDYLGDLWSIYDEPKVARDKEEERSIKGILERFRSHGIDTMTEGNARYALRTTQNKGDGDQAFRLLLLLQETYEGIVKQYDPSTQLVGAINRNNVTCYLDALLFAMFARLDSFEAMLYNDFNDKPRRRLAGLLRLWVNMLRTGRLITTDITRHLQQSLAECGWEDAANTRQQDPSEAFTFVTGQLELPLLTLKMDLYHTGKEEPQDDHKFVNERMLEIAIPEPSESGQDITLEDCLEHYFNNRVEVMRHLENQRRNTLKSGSDPWQDSTRTEKSSGLHVEIAEIPASGPGTPIPQTPLTESPVAMTHSKDPLEKIRPGAGRKRGDSIFGQRKIELIGIDPEKEGGDPPQERERKMSTKTEVLMPAWQFFKLLPWYTDHMPTSDAQVAAHFAKKRPVLGICLKRYSFTNNGTATKRDTYIDIPLEIGVPNFVSDENMQEDGPLVGNFRLILQSVVCHRGTSVHSGHYVTLCRGKSSSAIPESTPPSRRNSVSDSEDIEDPWMLFDDLASNRVTYVDIHQALRKETPYLLFYQVQPIGDDGHSIHDLPSYAEATSRSASDVFAHEEKPYINSVLGSENALEHIPSQTLSDGVRVNSDTVDWAPGTGRHSLDASGILDGPRGRSSMQEHRRSATQDEGSHSGSTSGGSIRTDPTGSVPSTPADENGPTEKTGFLAVASKMTGSRRGSKLSKDSATSKSRPSSTGPMGSSNANGSRFSLNLNMAKLAQKMSKNDISQPATDDTPAIAAPAETGPADDTDTTELNTPTNRTSVHLPRNESGETVDTLKPAHDAHGLAPLTKKEKQVLKAAKRKRAAEDRDCVMM</sequence>
<dbReference type="EMBL" id="LKMD01000106">
    <property type="protein sequence ID" value="PIA92211.1"/>
    <property type="molecule type" value="Genomic_DNA"/>
</dbReference>
<dbReference type="Pfam" id="PF00443">
    <property type="entry name" value="UCH"/>
    <property type="match status" value="1"/>
</dbReference>
<evidence type="ECO:0000313" key="13">
    <source>
        <dbReference type="Proteomes" id="UP001302367"/>
    </source>
</evidence>
<reference evidence="10 12" key="1">
    <citation type="submission" date="2015-10" db="EMBL/GenBank/DDBJ databases">
        <title>The cercosporin biosynthetic gene cluster was horizontally transferred to several fungal lineages and shown to be expanded in Cercospora beticola based on microsynteny with recipient genomes.</title>
        <authorList>
            <person name="De Jonge R."/>
            <person name="Ebert M.K."/>
            <person name="Suttle J.C."/>
            <person name="Jurick Ii W.M."/>
            <person name="Secor G.A."/>
            <person name="Thomma B.P."/>
            <person name="Van De Peer Y."/>
            <person name="Bolton M.D."/>
        </authorList>
    </citation>
    <scope>NUCLEOTIDE SEQUENCE [LARGE SCALE GENOMIC DNA]</scope>
    <source>
        <strain evidence="10 12">09-40</strain>
    </source>
</reference>
<dbReference type="EC" id="3.4.19.12" evidence="3"/>
<evidence type="ECO:0000256" key="7">
    <source>
        <dbReference type="ARBA" id="ARBA00022807"/>
    </source>
</evidence>
<evidence type="ECO:0000313" key="12">
    <source>
        <dbReference type="Proteomes" id="UP000230605"/>
    </source>
</evidence>
<feature type="compositionally biased region" description="Polar residues" evidence="8">
    <location>
        <begin position="729"/>
        <end position="752"/>
    </location>
</feature>
<evidence type="ECO:0000256" key="6">
    <source>
        <dbReference type="ARBA" id="ARBA00022801"/>
    </source>
</evidence>
<feature type="compositionally biased region" description="Basic and acidic residues" evidence="8">
    <location>
        <begin position="823"/>
        <end position="840"/>
    </location>
</feature>
<dbReference type="AlphaFoldDB" id="A0A2G5HI31"/>